<evidence type="ECO:0000256" key="1">
    <source>
        <dbReference type="ARBA" id="ARBA00001936"/>
    </source>
</evidence>
<evidence type="ECO:0000256" key="13">
    <source>
        <dbReference type="SAM" id="SignalP"/>
    </source>
</evidence>
<keyword evidence="7 13" id="KW-0732">Signal</keyword>
<sequence>MRRKGFRLVFLFLLCFGPLFPAPASAQSGSLLWEVTGKGLQKPSYLFGTIHLICPGQFTADDSLRQALGQSDRLFLELDMTDPGLTEALMASMYMKNGTRLTDLLPEEAYNKTAGYFRDSVGFDIGLLAQAKPFLLTSILFNHILDCPIESVEGVLAEIAKEKGLYVNGLESPEEQAAVFDSIPYNVQAKMVVQLIDSIQEAKSEFMDLMALYHRQDIDAIFRYTQKSKFDFEGFEHVVLTDRNKKWLPKLDYIMQESPTFIAVGAAHLGGKNGLVALLRGFGYQVRPIIRPL</sequence>
<keyword evidence="4" id="KW-0645">Protease</keyword>
<dbReference type="InterPro" id="IPR040230">
    <property type="entry name" value="TIKI1/2-like"/>
</dbReference>
<evidence type="ECO:0000313" key="14">
    <source>
        <dbReference type="EMBL" id="GAA4440267.1"/>
    </source>
</evidence>
<comment type="subcellular location">
    <subcellularLocation>
        <location evidence="3">Membrane</location>
        <topology evidence="3">Single-pass type I membrane protein</topology>
    </subcellularLocation>
</comment>
<keyword evidence="10" id="KW-0482">Metalloprotease</keyword>
<organism evidence="14 15">
    <name type="scientific">Ravibacter arvi</name>
    <dbReference type="NCBI Taxonomy" id="2051041"/>
    <lineage>
        <taxon>Bacteria</taxon>
        <taxon>Pseudomonadati</taxon>
        <taxon>Bacteroidota</taxon>
        <taxon>Cytophagia</taxon>
        <taxon>Cytophagales</taxon>
        <taxon>Spirosomataceae</taxon>
        <taxon>Ravibacter</taxon>
    </lineage>
</organism>
<keyword evidence="8" id="KW-0378">Hydrolase</keyword>
<evidence type="ECO:0000256" key="5">
    <source>
        <dbReference type="ARBA" id="ARBA00022692"/>
    </source>
</evidence>
<dbReference type="InterPro" id="IPR002816">
    <property type="entry name" value="TraB/PrgY/GumN_fam"/>
</dbReference>
<dbReference type="CDD" id="cd14789">
    <property type="entry name" value="Tiki"/>
    <property type="match status" value="1"/>
</dbReference>
<evidence type="ECO:0000256" key="6">
    <source>
        <dbReference type="ARBA" id="ARBA00022723"/>
    </source>
</evidence>
<protein>
    <submittedName>
        <fullName evidence="14">TraB/GumN family protein</fullName>
    </submittedName>
</protein>
<evidence type="ECO:0000256" key="7">
    <source>
        <dbReference type="ARBA" id="ARBA00022729"/>
    </source>
</evidence>
<keyword evidence="11" id="KW-0472">Membrane</keyword>
<evidence type="ECO:0000256" key="3">
    <source>
        <dbReference type="ARBA" id="ARBA00004479"/>
    </source>
</evidence>
<proteinExistence type="predicted"/>
<dbReference type="EMBL" id="BAABEY010000024">
    <property type="protein sequence ID" value="GAA4440267.1"/>
    <property type="molecule type" value="Genomic_DNA"/>
</dbReference>
<comment type="caution">
    <text evidence="14">The sequence shown here is derived from an EMBL/GenBank/DDBJ whole genome shotgun (WGS) entry which is preliminary data.</text>
</comment>
<keyword evidence="15" id="KW-1185">Reference proteome</keyword>
<evidence type="ECO:0000256" key="11">
    <source>
        <dbReference type="ARBA" id="ARBA00023136"/>
    </source>
</evidence>
<gene>
    <name evidence="14" type="ORF">GCM10023091_23670</name>
</gene>
<keyword evidence="12" id="KW-0325">Glycoprotein</keyword>
<comment type="cofactor">
    <cofactor evidence="2">
        <name>Co(2+)</name>
        <dbReference type="ChEBI" id="CHEBI:48828"/>
    </cofactor>
</comment>
<evidence type="ECO:0000256" key="4">
    <source>
        <dbReference type="ARBA" id="ARBA00022670"/>
    </source>
</evidence>
<dbReference type="Pfam" id="PF01963">
    <property type="entry name" value="TraB_PrgY_gumN"/>
    <property type="match status" value="1"/>
</dbReference>
<dbReference type="PANTHER" id="PTHR31120:SF6">
    <property type="entry name" value="METALLOPROTEASE TIKI HOMOLOG"/>
    <property type="match status" value="1"/>
</dbReference>
<keyword evidence="5" id="KW-0812">Transmembrane</keyword>
<evidence type="ECO:0000256" key="12">
    <source>
        <dbReference type="ARBA" id="ARBA00023180"/>
    </source>
</evidence>
<dbReference type="RefSeq" id="WP_345029320.1">
    <property type="nucleotide sequence ID" value="NZ_BAABEY010000024.1"/>
</dbReference>
<evidence type="ECO:0000256" key="8">
    <source>
        <dbReference type="ARBA" id="ARBA00022801"/>
    </source>
</evidence>
<evidence type="ECO:0000313" key="15">
    <source>
        <dbReference type="Proteomes" id="UP001501508"/>
    </source>
</evidence>
<keyword evidence="6" id="KW-0479">Metal-binding</keyword>
<keyword evidence="9" id="KW-1133">Transmembrane helix</keyword>
<feature type="chain" id="PRO_5046769268" evidence="13">
    <location>
        <begin position="27"/>
        <end position="293"/>
    </location>
</feature>
<evidence type="ECO:0000256" key="9">
    <source>
        <dbReference type="ARBA" id="ARBA00022989"/>
    </source>
</evidence>
<reference evidence="15" key="1">
    <citation type="journal article" date="2019" name="Int. J. Syst. Evol. Microbiol.">
        <title>The Global Catalogue of Microorganisms (GCM) 10K type strain sequencing project: providing services to taxonomists for standard genome sequencing and annotation.</title>
        <authorList>
            <consortium name="The Broad Institute Genomics Platform"/>
            <consortium name="The Broad Institute Genome Sequencing Center for Infectious Disease"/>
            <person name="Wu L."/>
            <person name="Ma J."/>
        </authorList>
    </citation>
    <scope>NUCLEOTIDE SEQUENCE [LARGE SCALE GENOMIC DNA]</scope>
    <source>
        <strain evidence="15">JCM 31920</strain>
    </source>
</reference>
<accession>A0ABP8M1I8</accession>
<evidence type="ECO:0000256" key="10">
    <source>
        <dbReference type="ARBA" id="ARBA00023049"/>
    </source>
</evidence>
<name>A0ABP8M1I8_9BACT</name>
<dbReference type="PANTHER" id="PTHR31120">
    <property type="entry name" value="METALLOPROTEASE TIKI"/>
    <property type="match status" value="1"/>
</dbReference>
<feature type="signal peptide" evidence="13">
    <location>
        <begin position="1"/>
        <end position="26"/>
    </location>
</feature>
<comment type="cofactor">
    <cofactor evidence="1">
        <name>Mn(2+)</name>
        <dbReference type="ChEBI" id="CHEBI:29035"/>
    </cofactor>
</comment>
<evidence type="ECO:0000256" key="2">
    <source>
        <dbReference type="ARBA" id="ARBA00001941"/>
    </source>
</evidence>
<dbReference type="Proteomes" id="UP001501508">
    <property type="component" value="Unassembled WGS sequence"/>
</dbReference>